<dbReference type="OrthoDB" id="9781261at2"/>
<dbReference type="Pfam" id="PF00034">
    <property type="entry name" value="Cytochrom_C"/>
    <property type="match status" value="1"/>
</dbReference>
<evidence type="ECO:0000256" key="7">
    <source>
        <dbReference type="ARBA" id="ARBA00023004"/>
    </source>
</evidence>
<dbReference type="GO" id="GO:0020037">
    <property type="term" value="F:heme binding"/>
    <property type="evidence" value="ECO:0007669"/>
    <property type="project" value="InterPro"/>
</dbReference>
<proteinExistence type="inferred from homology"/>
<comment type="subcellular location">
    <subcellularLocation>
        <location evidence="1">Membrane</location>
    </subcellularLocation>
</comment>
<feature type="domain" description="Cytochrome oxidase subunit II copper A binding" evidence="13">
    <location>
        <begin position="127"/>
        <end position="243"/>
    </location>
</feature>
<name>A0A2T1HZC3_9HYPH</name>
<dbReference type="PROSITE" id="PS51257">
    <property type="entry name" value="PROKAR_LIPOPROTEIN"/>
    <property type="match status" value="1"/>
</dbReference>
<comment type="catalytic activity">
    <reaction evidence="10">
        <text>4 Fe(II)-[cytochrome c] + O2 + 8 H(+)(in) = 4 Fe(III)-[cytochrome c] + 2 H2O + 4 H(+)(out)</text>
        <dbReference type="Rhea" id="RHEA:11436"/>
        <dbReference type="Rhea" id="RHEA-COMP:10350"/>
        <dbReference type="Rhea" id="RHEA-COMP:14399"/>
        <dbReference type="ChEBI" id="CHEBI:15377"/>
        <dbReference type="ChEBI" id="CHEBI:15378"/>
        <dbReference type="ChEBI" id="CHEBI:15379"/>
        <dbReference type="ChEBI" id="CHEBI:29033"/>
        <dbReference type="ChEBI" id="CHEBI:29034"/>
        <dbReference type="EC" id="7.1.1.9"/>
    </reaction>
</comment>
<dbReference type="SUPFAM" id="SSF46626">
    <property type="entry name" value="Cytochrome c"/>
    <property type="match status" value="1"/>
</dbReference>
<keyword evidence="5 11" id="KW-0479">Metal-binding</keyword>
<dbReference type="PROSITE" id="PS50857">
    <property type="entry name" value="COX2_CUA"/>
    <property type="match status" value="1"/>
</dbReference>
<dbReference type="InterPro" id="IPR009056">
    <property type="entry name" value="Cyt_c-like_dom"/>
</dbReference>
<evidence type="ECO:0000256" key="5">
    <source>
        <dbReference type="ARBA" id="ARBA00022723"/>
    </source>
</evidence>
<protein>
    <submittedName>
        <fullName evidence="15">Cytochrome c oxidase subunit II</fullName>
    </submittedName>
</protein>
<evidence type="ECO:0000256" key="2">
    <source>
        <dbReference type="ARBA" id="ARBA00007866"/>
    </source>
</evidence>
<dbReference type="SUPFAM" id="SSF49503">
    <property type="entry name" value="Cupredoxins"/>
    <property type="match status" value="1"/>
</dbReference>
<evidence type="ECO:0000313" key="15">
    <source>
        <dbReference type="EMBL" id="PSC07042.1"/>
    </source>
</evidence>
<keyword evidence="12" id="KW-0812">Transmembrane</keyword>
<keyword evidence="9 12" id="KW-0472">Membrane</keyword>
<dbReference type="PROSITE" id="PS51007">
    <property type="entry name" value="CYTC"/>
    <property type="match status" value="1"/>
</dbReference>
<dbReference type="InterPro" id="IPR002429">
    <property type="entry name" value="CcO_II-like_C"/>
</dbReference>
<keyword evidence="12" id="KW-1133">Transmembrane helix</keyword>
<comment type="similarity">
    <text evidence="2">Belongs to the cytochrome c oxidase subunit 2 family.</text>
</comment>
<dbReference type="CDD" id="cd04213">
    <property type="entry name" value="CuRO_CcO_Caa3_II"/>
    <property type="match status" value="1"/>
</dbReference>
<dbReference type="GO" id="GO:0004129">
    <property type="term" value="F:cytochrome-c oxidase activity"/>
    <property type="evidence" value="ECO:0007669"/>
    <property type="project" value="UniProtKB-EC"/>
</dbReference>
<keyword evidence="8" id="KW-0186">Copper</keyword>
<dbReference type="InterPro" id="IPR036909">
    <property type="entry name" value="Cyt_c-like_dom_sf"/>
</dbReference>
<dbReference type="Proteomes" id="UP000239772">
    <property type="component" value="Unassembled WGS sequence"/>
</dbReference>
<dbReference type="InterPro" id="IPR034236">
    <property type="entry name" value="CuRO_CcO_Caa3_II"/>
</dbReference>
<evidence type="ECO:0000256" key="6">
    <source>
        <dbReference type="ARBA" id="ARBA00022982"/>
    </source>
</evidence>
<dbReference type="AlphaFoldDB" id="A0A2T1HZC3"/>
<dbReference type="PANTHER" id="PTHR22888:SF9">
    <property type="entry name" value="CYTOCHROME C OXIDASE SUBUNIT 2"/>
    <property type="match status" value="1"/>
</dbReference>
<accession>A0A2T1HZC3</accession>
<evidence type="ECO:0000259" key="14">
    <source>
        <dbReference type="PROSITE" id="PS51007"/>
    </source>
</evidence>
<dbReference type="GO" id="GO:0042773">
    <property type="term" value="P:ATP synthesis coupled electron transport"/>
    <property type="evidence" value="ECO:0007669"/>
    <property type="project" value="TreeGrafter"/>
</dbReference>
<evidence type="ECO:0000256" key="9">
    <source>
        <dbReference type="ARBA" id="ARBA00023136"/>
    </source>
</evidence>
<dbReference type="InterPro" id="IPR008972">
    <property type="entry name" value="Cupredoxin"/>
</dbReference>
<evidence type="ECO:0000256" key="4">
    <source>
        <dbReference type="ARBA" id="ARBA00022617"/>
    </source>
</evidence>
<comment type="caution">
    <text evidence="15">The sequence shown here is derived from an EMBL/GenBank/DDBJ whole genome shotgun (WGS) entry which is preliminary data.</text>
</comment>
<keyword evidence="6" id="KW-0249">Electron transport</keyword>
<organism evidence="15 16">
    <name type="scientific">Alsobacter soli</name>
    <dbReference type="NCBI Taxonomy" id="2109933"/>
    <lineage>
        <taxon>Bacteria</taxon>
        <taxon>Pseudomonadati</taxon>
        <taxon>Pseudomonadota</taxon>
        <taxon>Alphaproteobacteria</taxon>
        <taxon>Hyphomicrobiales</taxon>
        <taxon>Alsobacteraceae</taxon>
        <taxon>Alsobacter</taxon>
    </lineage>
</organism>
<feature type="transmembrane region" description="Helical" evidence="12">
    <location>
        <begin position="95"/>
        <end position="117"/>
    </location>
</feature>
<dbReference type="InterPro" id="IPR001505">
    <property type="entry name" value="Copper_CuA"/>
</dbReference>
<evidence type="ECO:0000256" key="1">
    <source>
        <dbReference type="ARBA" id="ARBA00004370"/>
    </source>
</evidence>
<dbReference type="RefSeq" id="WP_106334827.1">
    <property type="nucleotide sequence ID" value="NZ_PVZS01000001.1"/>
</dbReference>
<evidence type="ECO:0000256" key="8">
    <source>
        <dbReference type="ARBA" id="ARBA00023008"/>
    </source>
</evidence>
<dbReference type="InterPro" id="IPR045187">
    <property type="entry name" value="CcO_II"/>
</dbReference>
<feature type="transmembrane region" description="Helical" evidence="12">
    <location>
        <begin position="39"/>
        <end position="64"/>
    </location>
</feature>
<evidence type="ECO:0000256" key="11">
    <source>
        <dbReference type="PROSITE-ProRule" id="PRU00433"/>
    </source>
</evidence>
<sequence length="345" mass="37431">MTAGRRTRLVALSLPSVLTGCERWPDALDPKAPEAHDIAWLIWTFTGLLGAIWLAVVIAMLIAIRGGRRVAPPAAGATPLDALALHPAGERSRTVIVGVLGGLTALTVLVLTGLSYATQRSLFAPRQEGLSILVTGKQWWWELQYEDADPSRIVETANEIHVPVNVPVTLKLEASDVIHSLWVPRLMGKEDLIPGRQNVKRVFVTQPGVYRGQCAEFCGQQHAHMGLLIVAEPMADFERWRDRQRAEAASPSSDEQQAGHDAFLKRSCVMCHQIRGTDAGGRSGPDLTHVGSRMTLAAGTLPLTRGSLAAWIVDPHGVKPGVDMPLTKLEPDELNAIAAYLESLK</sequence>
<evidence type="ECO:0000256" key="12">
    <source>
        <dbReference type="SAM" id="Phobius"/>
    </source>
</evidence>
<keyword evidence="3" id="KW-0813">Transport</keyword>
<evidence type="ECO:0000259" key="13">
    <source>
        <dbReference type="PROSITE" id="PS50857"/>
    </source>
</evidence>
<dbReference type="Gene3D" id="2.60.40.420">
    <property type="entry name" value="Cupredoxins - blue copper proteins"/>
    <property type="match status" value="1"/>
</dbReference>
<dbReference type="GO" id="GO:0016020">
    <property type="term" value="C:membrane"/>
    <property type="evidence" value="ECO:0007669"/>
    <property type="project" value="UniProtKB-SubCell"/>
</dbReference>
<keyword evidence="16" id="KW-1185">Reference proteome</keyword>
<dbReference type="PANTHER" id="PTHR22888">
    <property type="entry name" value="CYTOCHROME C OXIDASE, SUBUNIT II"/>
    <property type="match status" value="1"/>
</dbReference>
<evidence type="ECO:0000256" key="3">
    <source>
        <dbReference type="ARBA" id="ARBA00022448"/>
    </source>
</evidence>
<dbReference type="EMBL" id="PVZS01000001">
    <property type="protein sequence ID" value="PSC07042.1"/>
    <property type="molecule type" value="Genomic_DNA"/>
</dbReference>
<dbReference type="GO" id="GO:0005507">
    <property type="term" value="F:copper ion binding"/>
    <property type="evidence" value="ECO:0007669"/>
    <property type="project" value="InterPro"/>
</dbReference>
<dbReference type="Pfam" id="PF00116">
    <property type="entry name" value="COX2"/>
    <property type="match status" value="1"/>
</dbReference>
<evidence type="ECO:0000256" key="10">
    <source>
        <dbReference type="ARBA" id="ARBA00047816"/>
    </source>
</evidence>
<evidence type="ECO:0000313" key="16">
    <source>
        <dbReference type="Proteomes" id="UP000239772"/>
    </source>
</evidence>
<dbReference type="PROSITE" id="PS00078">
    <property type="entry name" value="COX2"/>
    <property type="match status" value="1"/>
</dbReference>
<feature type="domain" description="Cytochrome c" evidence="14">
    <location>
        <begin position="254"/>
        <end position="345"/>
    </location>
</feature>
<keyword evidence="4 11" id="KW-0349">Heme</keyword>
<keyword evidence="7 11" id="KW-0408">Iron</keyword>
<gene>
    <name evidence="15" type="ORF">SLNSH_01310</name>
</gene>
<reference evidence="16" key="1">
    <citation type="submission" date="2018-03" db="EMBL/GenBank/DDBJ databases">
        <authorList>
            <person name="Sun L."/>
            <person name="Liu H."/>
            <person name="Chen W."/>
            <person name="Huang K."/>
            <person name="Liu W."/>
            <person name="Gao X."/>
        </authorList>
    </citation>
    <scope>NUCLEOTIDE SEQUENCE [LARGE SCALE GENOMIC DNA]</scope>
    <source>
        <strain evidence="16">SH9</strain>
    </source>
</reference>